<dbReference type="AlphaFoldDB" id="G7J8M2"/>
<dbReference type="EMBL" id="CM001219">
    <property type="protein sequence ID" value="AES70899.1"/>
    <property type="molecule type" value="Genomic_DNA"/>
</dbReference>
<reference evidence="1 3" key="1">
    <citation type="journal article" date="2011" name="Nature">
        <title>The Medicago genome provides insight into the evolution of rhizobial symbioses.</title>
        <authorList>
            <person name="Young N.D."/>
            <person name="Debelle F."/>
            <person name="Oldroyd G.E."/>
            <person name="Geurts R."/>
            <person name="Cannon S.B."/>
            <person name="Udvardi M.K."/>
            <person name="Benedito V.A."/>
            <person name="Mayer K.F."/>
            <person name="Gouzy J."/>
            <person name="Schoof H."/>
            <person name="Van de Peer Y."/>
            <person name="Proost S."/>
            <person name="Cook D.R."/>
            <person name="Meyers B.C."/>
            <person name="Spannagl M."/>
            <person name="Cheung F."/>
            <person name="De Mita S."/>
            <person name="Krishnakumar V."/>
            <person name="Gundlach H."/>
            <person name="Zhou S."/>
            <person name="Mudge J."/>
            <person name="Bharti A.K."/>
            <person name="Murray J.D."/>
            <person name="Naoumkina M.A."/>
            <person name="Rosen B."/>
            <person name="Silverstein K.A."/>
            <person name="Tang H."/>
            <person name="Rombauts S."/>
            <person name="Zhao P.X."/>
            <person name="Zhou P."/>
            <person name="Barbe V."/>
            <person name="Bardou P."/>
            <person name="Bechner M."/>
            <person name="Bellec A."/>
            <person name="Berger A."/>
            <person name="Berges H."/>
            <person name="Bidwell S."/>
            <person name="Bisseling T."/>
            <person name="Choisne N."/>
            <person name="Couloux A."/>
            <person name="Denny R."/>
            <person name="Deshpande S."/>
            <person name="Dai X."/>
            <person name="Doyle J.J."/>
            <person name="Dudez A.M."/>
            <person name="Farmer A.D."/>
            <person name="Fouteau S."/>
            <person name="Franken C."/>
            <person name="Gibelin C."/>
            <person name="Gish J."/>
            <person name="Goldstein S."/>
            <person name="Gonzalez A.J."/>
            <person name="Green P.J."/>
            <person name="Hallab A."/>
            <person name="Hartog M."/>
            <person name="Hua A."/>
            <person name="Humphray S.J."/>
            <person name="Jeong D.H."/>
            <person name="Jing Y."/>
            <person name="Jocker A."/>
            <person name="Kenton S.M."/>
            <person name="Kim D.J."/>
            <person name="Klee K."/>
            <person name="Lai H."/>
            <person name="Lang C."/>
            <person name="Lin S."/>
            <person name="Macmil S.L."/>
            <person name="Magdelenat G."/>
            <person name="Matthews L."/>
            <person name="McCorrison J."/>
            <person name="Monaghan E.L."/>
            <person name="Mun J.H."/>
            <person name="Najar F.Z."/>
            <person name="Nicholson C."/>
            <person name="Noirot C."/>
            <person name="O'Bleness M."/>
            <person name="Paule C.R."/>
            <person name="Poulain J."/>
            <person name="Prion F."/>
            <person name="Qin B."/>
            <person name="Qu C."/>
            <person name="Retzel E.F."/>
            <person name="Riddle C."/>
            <person name="Sallet E."/>
            <person name="Samain S."/>
            <person name="Samson N."/>
            <person name="Sanders I."/>
            <person name="Saurat O."/>
            <person name="Scarpelli C."/>
            <person name="Schiex T."/>
            <person name="Segurens B."/>
            <person name="Severin A.J."/>
            <person name="Sherrier D.J."/>
            <person name="Shi R."/>
            <person name="Sims S."/>
            <person name="Singer S.R."/>
            <person name="Sinharoy S."/>
            <person name="Sterck L."/>
            <person name="Viollet A."/>
            <person name="Wang B.B."/>
            <person name="Wang K."/>
            <person name="Wang M."/>
            <person name="Wang X."/>
            <person name="Warfsmann J."/>
            <person name="Weissenbach J."/>
            <person name="White D.D."/>
            <person name="White J.D."/>
            <person name="Wiley G.B."/>
            <person name="Wincker P."/>
            <person name="Xing Y."/>
            <person name="Yang L."/>
            <person name="Yao Z."/>
            <person name="Ying F."/>
            <person name="Zhai J."/>
            <person name="Zhou L."/>
            <person name="Zuber A."/>
            <person name="Denarie J."/>
            <person name="Dixon R.A."/>
            <person name="May G.D."/>
            <person name="Schwartz D.C."/>
            <person name="Rogers J."/>
            <person name="Quetier F."/>
            <person name="Town C.D."/>
            <person name="Roe B.A."/>
        </authorList>
    </citation>
    <scope>NUCLEOTIDE SEQUENCE [LARGE SCALE GENOMIC DNA]</scope>
    <source>
        <strain evidence="1">A17</strain>
        <strain evidence="2 3">cv. Jemalong A17</strain>
    </source>
</reference>
<organism evidence="1 3">
    <name type="scientific">Medicago truncatula</name>
    <name type="common">Barrel medic</name>
    <name type="synonym">Medicago tribuloides</name>
    <dbReference type="NCBI Taxonomy" id="3880"/>
    <lineage>
        <taxon>Eukaryota</taxon>
        <taxon>Viridiplantae</taxon>
        <taxon>Streptophyta</taxon>
        <taxon>Embryophyta</taxon>
        <taxon>Tracheophyta</taxon>
        <taxon>Spermatophyta</taxon>
        <taxon>Magnoliopsida</taxon>
        <taxon>eudicotyledons</taxon>
        <taxon>Gunneridae</taxon>
        <taxon>Pentapetalae</taxon>
        <taxon>rosids</taxon>
        <taxon>fabids</taxon>
        <taxon>Fabales</taxon>
        <taxon>Fabaceae</taxon>
        <taxon>Papilionoideae</taxon>
        <taxon>50 kb inversion clade</taxon>
        <taxon>NPAAA clade</taxon>
        <taxon>Hologalegina</taxon>
        <taxon>IRL clade</taxon>
        <taxon>Trifolieae</taxon>
        <taxon>Medicago</taxon>
    </lineage>
</organism>
<dbReference type="Proteomes" id="UP000002051">
    <property type="component" value="Chromosome 3"/>
</dbReference>
<reference evidence="1 3" key="2">
    <citation type="journal article" date="2014" name="BMC Genomics">
        <title>An improved genome release (version Mt4.0) for the model legume Medicago truncatula.</title>
        <authorList>
            <person name="Tang H."/>
            <person name="Krishnakumar V."/>
            <person name="Bidwell S."/>
            <person name="Rosen B."/>
            <person name="Chan A."/>
            <person name="Zhou S."/>
            <person name="Gentzbittel L."/>
            <person name="Childs K.L."/>
            <person name="Yandell M."/>
            <person name="Gundlach H."/>
            <person name="Mayer K.F."/>
            <person name="Schwartz D.C."/>
            <person name="Town C.D."/>
        </authorList>
    </citation>
    <scope>GENOME REANNOTATION</scope>
    <source>
        <strain evidence="2 3">cv. Jemalong A17</strain>
    </source>
</reference>
<keyword evidence="3" id="KW-1185">Reference proteome</keyword>
<evidence type="ECO:0000313" key="2">
    <source>
        <dbReference type="EnsemblPlants" id="AES70899"/>
    </source>
</evidence>
<dbReference type="HOGENOM" id="CLU_2926060_0_0_1"/>
<evidence type="ECO:0000313" key="1">
    <source>
        <dbReference type="EMBL" id="AES70899.1"/>
    </source>
</evidence>
<protein>
    <submittedName>
        <fullName evidence="1 2">Uncharacterized protein</fullName>
    </submittedName>
</protein>
<sequence>MSWRVVNGSLWHCTPFIADMCDLGPLESAKTGYNSCPYLSFFVWRVKRRSLWLDRTKILKY</sequence>
<gene>
    <name evidence="1" type="ordered locus">MTR_3g064660</name>
</gene>
<proteinExistence type="predicted"/>
<dbReference type="EnsemblPlants" id="AES70899">
    <property type="protein sequence ID" value="AES70899"/>
    <property type="gene ID" value="MTR_3g064660"/>
</dbReference>
<name>G7J8M2_MEDTR</name>
<evidence type="ECO:0000313" key="3">
    <source>
        <dbReference type="Proteomes" id="UP000002051"/>
    </source>
</evidence>
<accession>G7J8M2</accession>
<dbReference type="PaxDb" id="3880-AES70899"/>
<reference evidence="2" key="3">
    <citation type="submission" date="2015-04" db="UniProtKB">
        <authorList>
            <consortium name="EnsemblPlants"/>
        </authorList>
    </citation>
    <scope>IDENTIFICATION</scope>
    <source>
        <strain evidence="2">cv. Jemalong A17</strain>
    </source>
</reference>